<dbReference type="Pfam" id="PF07715">
    <property type="entry name" value="Plug"/>
    <property type="match status" value="1"/>
</dbReference>
<protein>
    <submittedName>
        <fullName evidence="19">TonB-dependent siderophore receptor</fullName>
    </submittedName>
</protein>
<dbReference type="InterPro" id="IPR012910">
    <property type="entry name" value="Plug_dom"/>
</dbReference>
<evidence type="ECO:0000313" key="19">
    <source>
        <dbReference type="EMBL" id="MEL0613616.1"/>
    </source>
</evidence>
<sequence length="752" mass="83248">MKHSFNLTPLSIAIALALTSHIAQAADENSESKDLSTLVIDADSEHSSTSNNFNYVSKVAQTATKTDEKIIKIPRAVSVVTREQMDDRATISVSDALQYTPSIQTNFYGEDNKQDWFVIRGFKQANNGLYQDGTRLYSSGFYSWQIDPFMLERIEVLRGPASSLNGQTPPGGVINLISKRAQLDDDFGSVSGSVGSFDRKEINLDVNKVINDKFAFRMVALKRENGTKVDGVEANRTLLAPSLAWKISDATKLTILASYQKDDSDPYLQFLPVEGTLTSNPNGTIDYDTALGNSDWETFQREQTSVGYELVHAFNDSLSFQQSARFSHMDINLRQMYFGQYSADVNGVGALLDPTGARSDIVRLASTADGDSDAFNIDNRFIYKFDAGNTKHTLLTGIDYQSIDINNKDYAQDPITADGNNPLTVPGVGTVAGNPNFNVYNPSYSNNIVLLNPTTLATITDADLQTTKTKNRQLGFYVQDKANITNKFTVMAGARYDDTSNQTNNTTTNAKTDVDHHQWTSNLGASYEFNNGITPYANFAQSFNPLLQLNQNGDPAKPEKSKNYELGVKFQPKKFDGYFGIAAYELTKENLTRGSSNTSTFRQLGEVRNRGIEFEAVANITRAITLVGNASYVDSEVTKDSDSKYIGKTPSQIANKLASIWSNYRFFDGQLAGLKLGAGVRYIGESYADDTETNKVPSYTLVDAMASYQWNDYKFQLVAKNLLDKEYISTCSSPFCYYGDSRNVIASVSYDW</sequence>
<dbReference type="EMBL" id="JBAKAR010000007">
    <property type="protein sequence ID" value="MEL0613616.1"/>
    <property type="molecule type" value="Genomic_DNA"/>
</dbReference>
<evidence type="ECO:0000256" key="11">
    <source>
        <dbReference type="ARBA" id="ARBA00023136"/>
    </source>
</evidence>
<feature type="domain" description="TonB-dependent receptor plug" evidence="18">
    <location>
        <begin position="71"/>
        <end position="173"/>
    </location>
</feature>
<evidence type="ECO:0000256" key="2">
    <source>
        <dbReference type="ARBA" id="ARBA00009810"/>
    </source>
</evidence>
<keyword evidence="3 14" id="KW-0813">Transport</keyword>
<evidence type="ECO:0000256" key="1">
    <source>
        <dbReference type="ARBA" id="ARBA00004571"/>
    </source>
</evidence>
<keyword evidence="6 14" id="KW-0812">Transmembrane</keyword>
<evidence type="ECO:0000259" key="17">
    <source>
        <dbReference type="Pfam" id="PF00593"/>
    </source>
</evidence>
<evidence type="ECO:0000256" key="14">
    <source>
        <dbReference type="PROSITE-ProRule" id="PRU01360"/>
    </source>
</evidence>
<reference evidence="19 20" key="1">
    <citation type="submission" date="2024-02" db="EMBL/GenBank/DDBJ databases">
        <title>Bacteria isolated from the canopy kelp, Nereocystis luetkeana.</title>
        <authorList>
            <person name="Pfister C.A."/>
            <person name="Younker I.T."/>
            <person name="Light S.H."/>
        </authorList>
    </citation>
    <scope>NUCLEOTIDE SEQUENCE [LARGE SCALE GENOMIC DNA]</scope>
    <source>
        <strain evidence="19 20">TI.4.07</strain>
    </source>
</reference>
<dbReference type="SUPFAM" id="SSF56935">
    <property type="entry name" value="Porins"/>
    <property type="match status" value="1"/>
</dbReference>
<evidence type="ECO:0000256" key="15">
    <source>
        <dbReference type="RuleBase" id="RU003357"/>
    </source>
</evidence>
<evidence type="ECO:0000256" key="16">
    <source>
        <dbReference type="SAM" id="SignalP"/>
    </source>
</evidence>
<evidence type="ECO:0000256" key="3">
    <source>
        <dbReference type="ARBA" id="ARBA00022448"/>
    </source>
</evidence>
<keyword evidence="12 19" id="KW-0675">Receptor</keyword>
<dbReference type="InterPro" id="IPR039426">
    <property type="entry name" value="TonB-dep_rcpt-like"/>
</dbReference>
<feature type="chain" id="PRO_5047260673" evidence="16">
    <location>
        <begin position="26"/>
        <end position="752"/>
    </location>
</feature>
<keyword evidence="7 16" id="KW-0732">Signal</keyword>
<keyword evidence="4 14" id="KW-1134">Transmembrane beta strand</keyword>
<feature type="domain" description="TonB-dependent receptor-like beta-barrel" evidence="17">
    <location>
        <begin position="245"/>
        <end position="722"/>
    </location>
</feature>
<dbReference type="Gene3D" id="2.40.170.20">
    <property type="entry name" value="TonB-dependent receptor, beta-barrel domain"/>
    <property type="match status" value="1"/>
</dbReference>
<dbReference type="PANTHER" id="PTHR32552">
    <property type="entry name" value="FERRICHROME IRON RECEPTOR-RELATED"/>
    <property type="match status" value="1"/>
</dbReference>
<accession>A0ABU9G6G8</accession>
<dbReference type="Pfam" id="PF00593">
    <property type="entry name" value="TonB_dep_Rec_b-barrel"/>
    <property type="match status" value="1"/>
</dbReference>
<evidence type="ECO:0000256" key="5">
    <source>
        <dbReference type="ARBA" id="ARBA00022496"/>
    </source>
</evidence>
<comment type="similarity">
    <text evidence="2 14 15">Belongs to the TonB-dependent receptor family.</text>
</comment>
<keyword evidence="20" id="KW-1185">Reference proteome</keyword>
<evidence type="ECO:0000256" key="12">
    <source>
        <dbReference type="ARBA" id="ARBA00023170"/>
    </source>
</evidence>
<proteinExistence type="inferred from homology"/>
<dbReference type="PANTHER" id="PTHR32552:SF68">
    <property type="entry name" value="FERRICHROME OUTER MEMBRANE TRANSPORTER_PHAGE RECEPTOR"/>
    <property type="match status" value="1"/>
</dbReference>
<dbReference type="InterPro" id="IPR037066">
    <property type="entry name" value="Plug_dom_sf"/>
</dbReference>
<keyword evidence="10 15" id="KW-0798">TonB box</keyword>
<dbReference type="InterPro" id="IPR000531">
    <property type="entry name" value="Beta-barrel_TonB"/>
</dbReference>
<dbReference type="InterPro" id="IPR010105">
    <property type="entry name" value="TonB_sidphr_rcpt"/>
</dbReference>
<keyword evidence="8" id="KW-0408">Iron</keyword>
<dbReference type="NCBIfam" id="TIGR01783">
    <property type="entry name" value="TonB-siderophor"/>
    <property type="match status" value="1"/>
</dbReference>
<name>A0ABU9G6G8_9GAMM</name>
<keyword evidence="11 14" id="KW-0472">Membrane</keyword>
<evidence type="ECO:0000256" key="8">
    <source>
        <dbReference type="ARBA" id="ARBA00023004"/>
    </source>
</evidence>
<organism evidence="19 20">
    <name type="scientific">Marinomonas arenicola</name>
    <dbReference type="NCBI Taxonomy" id="569601"/>
    <lineage>
        <taxon>Bacteria</taxon>
        <taxon>Pseudomonadati</taxon>
        <taxon>Pseudomonadota</taxon>
        <taxon>Gammaproteobacteria</taxon>
        <taxon>Oceanospirillales</taxon>
        <taxon>Oceanospirillaceae</taxon>
        <taxon>Marinomonas</taxon>
    </lineage>
</organism>
<evidence type="ECO:0000256" key="10">
    <source>
        <dbReference type="ARBA" id="ARBA00023077"/>
    </source>
</evidence>
<evidence type="ECO:0000259" key="18">
    <source>
        <dbReference type="Pfam" id="PF07715"/>
    </source>
</evidence>
<dbReference type="RefSeq" id="WP_341567333.1">
    <property type="nucleotide sequence ID" value="NZ_JBAKAR010000007.1"/>
</dbReference>
<comment type="caution">
    <text evidence="19">The sequence shown here is derived from an EMBL/GenBank/DDBJ whole genome shotgun (WGS) entry which is preliminary data.</text>
</comment>
<keyword evidence="5" id="KW-0410">Iron transport</keyword>
<evidence type="ECO:0000313" key="20">
    <source>
        <dbReference type="Proteomes" id="UP001379949"/>
    </source>
</evidence>
<gene>
    <name evidence="19" type="ORF">V6242_10695</name>
</gene>
<keyword evidence="9" id="KW-0406">Ion transport</keyword>
<dbReference type="CDD" id="cd01347">
    <property type="entry name" value="ligand_gated_channel"/>
    <property type="match status" value="1"/>
</dbReference>
<dbReference type="Gene3D" id="2.170.130.10">
    <property type="entry name" value="TonB-dependent receptor, plug domain"/>
    <property type="match status" value="1"/>
</dbReference>
<evidence type="ECO:0000256" key="7">
    <source>
        <dbReference type="ARBA" id="ARBA00022729"/>
    </source>
</evidence>
<dbReference type="InterPro" id="IPR036942">
    <property type="entry name" value="Beta-barrel_TonB_sf"/>
</dbReference>
<evidence type="ECO:0000256" key="9">
    <source>
        <dbReference type="ARBA" id="ARBA00023065"/>
    </source>
</evidence>
<keyword evidence="13 14" id="KW-0998">Cell outer membrane</keyword>
<dbReference type="Proteomes" id="UP001379949">
    <property type="component" value="Unassembled WGS sequence"/>
</dbReference>
<dbReference type="PROSITE" id="PS52016">
    <property type="entry name" value="TONB_DEPENDENT_REC_3"/>
    <property type="match status" value="1"/>
</dbReference>
<comment type="subcellular location">
    <subcellularLocation>
        <location evidence="1 14">Cell outer membrane</location>
        <topology evidence="1 14">Multi-pass membrane protein</topology>
    </subcellularLocation>
</comment>
<evidence type="ECO:0000256" key="4">
    <source>
        <dbReference type="ARBA" id="ARBA00022452"/>
    </source>
</evidence>
<evidence type="ECO:0000256" key="13">
    <source>
        <dbReference type="ARBA" id="ARBA00023237"/>
    </source>
</evidence>
<feature type="signal peptide" evidence="16">
    <location>
        <begin position="1"/>
        <end position="25"/>
    </location>
</feature>
<evidence type="ECO:0000256" key="6">
    <source>
        <dbReference type="ARBA" id="ARBA00022692"/>
    </source>
</evidence>